<dbReference type="InterPro" id="IPR001900">
    <property type="entry name" value="RNase_II/R"/>
</dbReference>
<evidence type="ECO:0000256" key="1">
    <source>
        <dbReference type="RuleBase" id="RU003901"/>
    </source>
</evidence>
<dbReference type="GO" id="GO:0003723">
    <property type="term" value="F:RNA binding"/>
    <property type="evidence" value="ECO:0007669"/>
    <property type="project" value="InterPro"/>
</dbReference>
<evidence type="ECO:0000259" key="3">
    <source>
        <dbReference type="SMART" id="SM00955"/>
    </source>
</evidence>
<evidence type="ECO:0000256" key="2">
    <source>
        <dbReference type="SAM" id="MobiDB-lite"/>
    </source>
</evidence>
<dbReference type="GO" id="GO:0000175">
    <property type="term" value="F:3'-5'-RNA exonuclease activity"/>
    <property type="evidence" value="ECO:0007669"/>
    <property type="project" value="TreeGrafter"/>
</dbReference>
<sequence length="1121" mass="126877">MSRVVQFVPRRFRSGGNVGKYKKPSAAELDNEALAVTREVAKQSKKKYYDPSNVSLDFSLPNAELIRKIEEDAKDRMHKRIKKPAEDWQENHPIDMVSTRKRLRNLIWGARISLNKNFSPLDVGDVVLLDLESTELHLVVDKPKDLNTSTYTLLNHEGDIKYIVREQIRLRVPKVASNRILNPLKVVQQEKKYLGVAPIGMPDSKFSRSAEALPDELRKEKAGSEASPKRSDGEFSTTGDDFIMAQAASQLLTDTDVKTYIVPLPVRRLLSKALVEASITCFRKVNSYSRNLDYIHKILQYDENNNVISSARSIPIFELFEIFSKFEHRVRHLDQAQGVDELRVLNSQMTYLGLDGPTIVGKKYPDQTKAGFDEVEYSATSYIAYLVALAQNPRKWKINFQHSSKTPLSVDVLPISTSVDASDALGFLKADGGKTFTKFYTDFYANKKDIKPPHHLRQVMSLLKDFVAGNIVEDKMVESVVGNLLRNIDHSLDANGLRKMPVIPYSYDFSKSRALEIIYSLENNEWYNPSKWQAPIRLPGTGLSPEADVAKAYYDFIDKKFSSKEDLEKALNATPVEPSVKEAELLDFNDGLSTQDESSVFDSWVDSDFNKSDPCEKVRYDFADVPIYCIDAATAHEIDDGISIEDRGNDFRFTIHVADASSFIKQSSMLSQIALGKGATVYMPEGPSLMLPQFVSKVCGLDATNNNRSFAIEFTISKSSIIDYEASRSSIDAKYIMKQVSDSCRVRFLNIKSNSRCITYEQVNNILNDESNIEKFAKGSFEKGGTEWALFNLSRVATIFGQIRAKHMGALNFPGDSSKISVDYLSREEVGDKHFERTKEGYKMAIVGRNAERVPVVTIENNVHQSEDSKSSELVSNFMVTANHAASEFAFRKNVPIILRTQKLSWRKRVAKEVKEILAGNKDSRVSAKEMVELGKFLTAANYQVKPCGHESLGLPRYAHFTSPLRRYADMVNHWIMAHYLMNQKHPRSKEVIFDDDAMNNLSYVANHLQICQFVVNHAQKDSDSFWQGSFLKQYFECLQAGEIEDPIEFEFLLLSDPKRGDVSCRVTNFSGLRTTIVANDTLKQLFESGEYEIGKAVKPKFTVKKIDLIEHEFTVELEST</sequence>
<dbReference type="InterPro" id="IPR022966">
    <property type="entry name" value="RNase_II/R_CS"/>
</dbReference>
<dbReference type="GO" id="GO:0006402">
    <property type="term" value="P:mRNA catabolic process"/>
    <property type="evidence" value="ECO:0007669"/>
    <property type="project" value="TreeGrafter"/>
</dbReference>
<gene>
    <name evidence="4" type="ORF">CXQ85_000875</name>
</gene>
<dbReference type="STRING" id="45357.A0A2V1AUU5"/>
<dbReference type="PANTHER" id="PTHR23355:SF59">
    <property type="entry name" value="EXORIBONUCLEASE II, MITOCHONDRIAL"/>
    <property type="match status" value="1"/>
</dbReference>
<comment type="caution">
    <text evidence="4">The sequence shown here is derived from an EMBL/GenBank/DDBJ whole genome shotgun (WGS) entry which is preliminary data.</text>
</comment>
<dbReference type="PROSITE" id="PS01175">
    <property type="entry name" value="RIBONUCLEASE_II"/>
    <property type="match status" value="1"/>
</dbReference>
<dbReference type="SMART" id="SM00955">
    <property type="entry name" value="RNB"/>
    <property type="match status" value="1"/>
</dbReference>
<keyword evidence="5" id="KW-1185">Reference proteome</keyword>
<accession>A0A2V1AUU5</accession>
<dbReference type="InterPro" id="IPR050180">
    <property type="entry name" value="RNR_Ribonuclease"/>
</dbReference>
<evidence type="ECO:0000313" key="4">
    <source>
        <dbReference type="EMBL" id="PVH21880.1"/>
    </source>
</evidence>
<reference evidence="4 5" key="1">
    <citation type="submission" date="2017-12" db="EMBL/GenBank/DDBJ databases">
        <title>Genome Sequence of a Multidrug-Resistant Candida haemulonii Isolate from a Patient with Chronic Leg Ulcers in Israel.</title>
        <authorList>
            <person name="Chow N.A."/>
            <person name="Gade L."/>
            <person name="Batra D."/>
            <person name="Rowe L.A."/>
            <person name="Ben-Ami R."/>
            <person name="Loparev V.N."/>
            <person name="Litvintseva A.P."/>
        </authorList>
    </citation>
    <scope>NUCLEOTIDE SEQUENCE [LARGE SCALE GENOMIC DNA]</scope>
    <source>
        <strain evidence="4 5">B11899</strain>
    </source>
</reference>
<dbReference type="PANTHER" id="PTHR23355">
    <property type="entry name" value="RIBONUCLEASE"/>
    <property type="match status" value="1"/>
</dbReference>
<feature type="compositionally biased region" description="Basic and acidic residues" evidence="2">
    <location>
        <begin position="215"/>
        <end position="233"/>
    </location>
</feature>
<protein>
    <recommendedName>
        <fullName evidence="3">RNB domain-containing protein</fullName>
    </recommendedName>
</protein>
<dbReference type="SUPFAM" id="SSF50249">
    <property type="entry name" value="Nucleic acid-binding proteins"/>
    <property type="match status" value="1"/>
</dbReference>
<feature type="region of interest" description="Disordered" evidence="2">
    <location>
        <begin position="210"/>
        <end position="235"/>
    </location>
</feature>
<comment type="similarity">
    <text evidence="1">Belongs to the RNR ribonuclease family.</text>
</comment>
<dbReference type="RefSeq" id="XP_025342820.1">
    <property type="nucleotide sequence ID" value="XM_025484605.1"/>
</dbReference>
<dbReference type="OrthoDB" id="2285229at2759"/>
<dbReference type="GeneID" id="37006206"/>
<dbReference type="Pfam" id="PF00773">
    <property type="entry name" value="RNB"/>
    <property type="match status" value="2"/>
</dbReference>
<feature type="domain" description="RNB" evidence="3">
    <location>
        <begin position="619"/>
        <end position="983"/>
    </location>
</feature>
<dbReference type="VEuPathDB" id="FungiDB:CXQ85_000875"/>
<evidence type="ECO:0000313" key="5">
    <source>
        <dbReference type="Proteomes" id="UP000244309"/>
    </source>
</evidence>
<proteinExistence type="inferred from homology"/>
<dbReference type="InterPro" id="IPR012340">
    <property type="entry name" value="NA-bd_OB-fold"/>
</dbReference>
<dbReference type="EMBL" id="PKFO01000005">
    <property type="protein sequence ID" value="PVH21880.1"/>
    <property type="molecule type" value="Genomic_DNA"/>
</dbReference>
<name>A0A2V1AUU5_9ASCO</name>
<organism evidence="4 5">
    <name type="scientific">Candidozyma haemuli</name>
    <dbReference type="NCBI Taxonomy" id="45357"/>
    <lineage>
        <taxon>Eukaryota</taxon>
        <taxon>Fungi</taxon>
        <taxon>Dikarya</taxon>
        <taxon>Ascomycota</taxon>
        <taxon>Saccharomycotina</taxon>
        <taxon>Pichiomycetes</taxon>
        <taxon>Metschnikowiaceae</taxon>
        <taxon>Candidozyma</taxon>
    </lineage>
</organism>
<dbReference type="AlphaFoldDB" id="A0A2V1AUU5"/>
<dbReference type="GO" id="GO:0000932">
    <property type="term" value="C:P-body"/>
    <property type="evidence" value="ECO:0007669"/>
    <property type="project" value="TreeGrafter"/>
</dbReference>
<dbReference type="Proteomes" id="UP000244309">
    <property type="component" value="Unassembled WGS sequence"/>
</dbReference>